<dbReference type="SUPFAM" id="SSF57610">
    <property type="entry name" value="Thyroglobulin type-1 domain"/>
    <property type="match status" value="4"/>
</dbReference>
<dbReference type="Pfam" id="PF00086">
    <property type="entry name" value="Thyroglobulin_1"/>
    <property type="match status" value="3"/>
</dbReference>
<sequence>MYKKSLLFYTLTYFATTHYVFGAGDEDIRCVASSCKDVKCSSVPKQCNKNDTSTGIYMLSPDICNCCDYCLYNLVEGEDCTIGDPSNPKHYSICGPSLTCVAEENQIDGTCQKMSTECALKQQNYDKRREDGYLGTMEIRANCDEDGFYDTYKCTPGQTCHCLHLNGSRIFGEANFNTIPSYMPCACSRAYYDAVEVIGRELYPTEHFRCTENGNYDHVQCINEKCLCVDTEDGAPTFPDDKLVPLNKVTNETLTCYKGDKAGNYYKECEVAYLEIRKEVLAKKNETGANLVIGYSYPSCDLDGTYKPVQENKTHKYCVNKQGSLLTTPLEKNSQLAQTMDCKCARATVIMTSAEKPNCLENGNYNSIQRRRGLCRCVDQDGHQKCSSDEKECEEVEESEAANLNCSF</sequence>
<dbReference type="SMART" id="SM00211">
    <property type="entry name" value="TY"/>
    <property type="match status" value="3"/>
</dbReference>
<name>A0ABD1ETP2_HYPHA</name>
<dbReference type="InterPro" id="IPR051950">
    <property type="entry name" value="Dev_reg/Prot_inhib"/>
</dbReference>
<evidence type="ECO:0000256" key="6">
    <source>
        <dbReference type="SAM" id="SignalP"/>
    </source>
</evidence>
<evidence type="ECO:0000256" key="2">
    <source>
        <dbReference type="ARBA" id="ARBA00022525"/>
    </source>
</evidence>
<organism evidence="8 9">
    <name type="scientific">Hypothenemus hampei</name>
    <name type="common">Coffee berry borer</name>
    <dbReference type="NCBI Taxonomy" id="57062"/>
    <lineage>
        <taxon>Eukaryota</taxon>
        <taxon>Metazoa</taxon>
        <taxon>Ecdysozoa</taxon>
        <taxon>Arthropoda</taxon>
        <taxon>Hexapoda</taxon>
        <taxon>Insecta</taxon>
        <taxon>Pterygota</taxon>
        <taxon>Neoptera</taxon>
        <taxon>Endopterygota</taxon>
        <taxon>Coleoptera</taxon>
        <taxon>Polyphaga</taxon>
        <taxon>Cucujiformia</taxon>
        <taxon>Curculionidae</taxon>
        <taxon>Scolytinae</taxon>
        <taxon>Hypothenemus</taxon>
    </lineage>
</organism>
<keyword evidence="9" id="KW-1185">Reference proteome</keyword>
<proteinExistence type="predicted"/>
<dbReference type="GO" id="GO:0005576">
    <property type="term" value="C:extracellular region"/>
    <property type="evidence" value="ECO:0007669"/>
    <property type="project" value="UniProtKB-SubCell"/>
</dbReference>
<dbReference type="AlphaFoldDB" id="A0ABD1ETP2"/>
<evidence type="ECO:0000256" key="5">
    <source>
        <dbReference type="PROSITE-ProRule" id="PRU00500"/>
    </source>
</evidence>
<comment type="subcellular location">
    <subcellularLocation>
        <location evidence="1">Secreted</location>
    </subcellularLocation>
</comment>
<feature type="signal peptide" evidence="6">
    <location>
        <begin position="1"/>
        <end position="22"/>
    </location>
</feature>
<dbReference type="Gene3D" id="4.10.800.10">
    <property type="entry name" value="Thyroglobulin type-1"/>
    <property type="match status" value="2"/>
</dbReference>
<feature type="domain" description="Thyroglobulin type-1" evidence="7">
    <location>
        <begin position="339"/>
        <end position="406"/>
    </location>
</feature>
<evidence type="ECO:0000256" key="3">
    <source>
        <dbReference type="ARBA" id="ARBA00022737"/>
    </source>
</evidence>
<evidence type="ECO:0000256" key="4">
    <source>
        <dbReference type="ARBA" id="ARBA00023157"/>
    </source>
</evidence>
<reference evidence="8 9" key="1">
    <citation type="submission" date="2024-05" db="EMBL/GenBank/DDBJ databases">
        <title>Genetic variation in Jamaican populations of the coffee berry borer (Hypothenemus hampei).</title>
        <authorList>
            <person name="Errbii M."/>
            <person name="Myrie A."/>
        </authorList>
    </citation>
    <scope>NUCLEOTIDE SEQUENCE [LARGE SCALE GENOMIC DNA]</scope>
    <source>
        <strain evidence="8">JA-Hopewell-2020-01-JO</strain>
        <tissue evidence="8">Whole body</tissue>
    </source>
</reference>
<dbReference type="InterPro" id="IPR036857">
    <property type="entry name" value="Thyroglobulin_1_sf"/>
</dbReference>
<dbReference type="PANTHER" id="PTHR12352">
    <property type="entry name" value="SECRETED MODULAR CALCIUM-BINDING PROTEIN"/>
    <property type="match status" value="1"/>
</dbReference>
<dbReference type="PROSITE" id="PS51162">
    <property type="entry name" value="THYROGLOBULIN_1_2"/>
    <property type="match status" value="1"/>
</dbReference>
<keyword evidence="3" id="KW-0677">Repeat</keyword>
<comment type="caution">
    <text evidence="5">Lacks conserved residue(s) required for the propagation of feature annotation.</text>
</comment>
<accession>A0ABD1ETP2</accession>
<dbReference type="Proteomes" id="UP001566132">
    <property type="component" value="Unassembled WGS sequence"/>
</dbReference>
<dbReference type="EMBL" id="JBDJPC010000005">
    <property type="protein sequence ID" value="KAL1502173.1"/>
    <property type="molecule type" value="Genomic_DNA"/>
</dbReference>
<keyword evidence="2" id="KW-0964">Secreted</keyword>
<comment type="caution">
    <text evidence="8">The sequence shown here is derived from an EMBL/GenBank/DDBJ whole genome shotgun (WGS) entry which is preliminary data.</text>
</comment>
<evidence type="ECO:0000313" key="8">
    <source>
        <dbReference type="EMBL" id="KAL1502173.1"/>
    </source>
</evidence>
<evidence type="ECO:0000256" key="1">
    <source>
        <dbReference type="ARBA" id="ARBA00004613"/>
    </source>
</evidence>
<dbReference type="InterPro" id="IPR000716">
    <property type="entry name" value="Thyroglobulin_1"/>
</dbReference>
<evidence type="ECO:0000313" key="9">
    <source>
        <dbReference type="Proteomes" id="UP001566132"/>
    </source>
</evidence>
<dbReference type="PANTHER" id="PTHR12352:SF24">
    <property type="entry name" value="THYROGLOBULIN TYPE-1 DOMAIN-CONTAINING PROTEIN"/>
    <property type="match status" value="1"/>
</dbReference>
<feature type="chain" id="PRO_5044809323" description="Thyroglobulin type-1 domain-containing protein" evidence="6">
    <location>
        <begin position="23"/>
        <end position="408"/>
    </location>
</feature>
<protein>
    <recommendedName>
        <fullName evidence="7">Thyroglobulin type-1 domain-containing protein</fullName>
    </recommendedName>
</protein>
<gene>
    <name evidence="8" type="ORF">ABEB36_007356</name>
</gene>
<evidence type="ECO:0000259" key="7">
    <source>
        <dbReference type="PROSITE" id="PS51162"/>
    </source>
</evidence>
<keyword evidence="6" id="KW-0732">Signal</keyword>
<keyword evidence="4" id="KW-1015">Disulfide bond</keyword>